<dbReference type="EMBL" id="BMHA01000001">
    <property type="protein sequence ID" value="GGI03151.1"/>
    <property type="molecule type" value="Genomic_DNA"/>
</dbReference>
<dbReference type="RefSeq" id="WP_130648312.1">
    <property type="nucleotide sequence ID" value="NZ_BMHA01000001.1"/>
</dbReference>
<reference evidence="3" key="1">
    <citation type="journal article" date="2014" name="Int. J. Syst. Evol. Microbiol.">
        <title>Complete genome sequence of Corynebacterium casei LMG S-19264T (=DSM 44701T), isolated from a smear-ripened cheese.</title>
        <authorList>
            <consortium name="US DOE Joint Genome Institute (JGI-PGF)"/>
            <person name="Walter F."/>
            <person name="Albersmeier A."/>
            <person name="Kalinowski J."/>
            <person name="Ruckert C."/>
        </authorList>
    </citation>
    <scope>NUCLEOTIDE SEQUENCE</scope>
    <source>
        <strain evidence="3">CGMCC 1.14988</strain>
    </source>
</reference>
<dbReference type="SUPFAM" id="SSF47090">
    <property type="entry name" value="PGBD-like"/>
    <property type="match status" value="2"/>
</dbReference>
<dbReference type="PANTHER" id="PTHR30404:SF0">
    <property type="entry name" value="N-ACETYLMURAMOYL-L-ALANINE AMIDASE AMIC"/>
    <property type="match status" value="1"/>
</dbReference>
<organism evidence="3 4">
    <name type="scientific">Egicoccus halophilus</name>
    <dbReference type="NCBI Taxonomy" id="1670830"/>
    <lineage>
        <taxon>Bacteria</taxon>
        <taxon>Bacillati</taxon>
        <taxon>Actinomycetota</taxon>
        <taxon>Nitriliruptoria</taxon>
        <taxon>Egicoccales</taxon>
        <taxon>Egicoccaceae</taxon>
        <taxon>Egicoccus</taxon>
    </lineage>
</organism>
<evidence type="ECO:0000313" key="3">
    <source>
        <dbReference type="EMBL" id="GGI03151.1"/>
    </source>
</evidence>
<reference evidence="3" key="2">
    <citation type="submission" date="2020-09" db="EMBL/GenBank/DDBJ databases">
        <authorList>
            <person name="Sun Q."/>
            <person name="Zhou Y."/>
        </authorList>
    </citation>
    <scope>NUCLEOTIDE SEQUENCE</scope>
    <source>
        <strain evidence="3">CGMCC 1.14988</strain>
    </source>
</reference>
<dbReference type="InterPro" id="IPR002477">
    <property type="entry name" value="Peptidoglycan-bd-like"/>
</dbReference>
<comment type="caution">
    <text evidence="3">The sequence shown here is derived from an EMBL/GenBank/DDBJ whole genome shotgun (WGS) entry which is preliminary data.</text>
</comment>
<evidence type="ECO:0000313" key="4">
    <source>
        <dbReference type="Proteomes" id="UP000650511"/>
    </source>
</evidence>
<name>A0A8J3A537_9ACTN</name>
<protein>
    <submittedName>
        <fullName evidence="3">N-acetylmuramoyl-L-alanine amidase</fullName>
    </submittedName>
</protein>
<dbReference type="Gene3D" id="3.40.630.40">
    <property type="entry name" value="Zn-dependent exopeptidases"/>
    <property type="match status" value="1"/>
</dbReference>
<dbReference type="GO" id="GO:0030288">
    <property type="term" value="C:outer membrane-bounded periplasmic space"/>
    <property type="evidence" value="ECO:0007669"/>
    <property type="project" value="TreeGrafter"/>
</dbReference>
<dbReference type="InterPro" id="IPR036366">
    <property type="entry name" value="PGBDSf"/>
</dbReference>
<dbReference type="InterPro" id="IPR050695">
    <property type="entry name" value="N-acetylmuramoyl_amidase_3"/>
</dbReference>
<proteinExistence type="predicted"/>
<dbReference type="CDD" id="cd02696">
    <property type="entry name" value="MurNAc-LAA"/>
    <property type="match status" value="1"/>
</dbReference>
<dbReference type="OrthoDB" id="9810670at2"/>
<gene>
    <name evidence="3" type="primary">amiA</name>
    <name evidence="3" type="ORF">GCM10011354_02790</name>
</gene>
<dbReference type="AlphaFoldDB" id="A0A8J3A537"/>
<dbReference type="GO" id="GO:0009253">
    <property type="term" value="P:peptidoglycan catabolic process"/>
    <property type="evidence" value="ECO:0007669"/>
    <property type="project" value="InterPro"/>
</dbReference>
<dbReference type="InterPro" id="IPR002508">
    <property type="entry name" value="MurNAc-LAA_cat"/>
</dbReference>
<sequence>MELIQLGSAGPEVEDVQQRLGDLGLPCDDDRGVFDATTLAAVRAFQQQRGLPADGMVGPDTWHALVGASWRLGDRMLYVKRPVLQGDDVRDLQRRLNQLGFDAGYEDGLYGMQTFEAVRDFQLNVGLNNDGIAGPDTVDLLRRLYRRHQEAPAYAVREREQLRNAPRHSVAGVRVMVDAGHSPELPGFRNPDGVEEHQVTWAIATLVEGRLAALGAHVVLARGPATSPTPSDRAQHANREDVEAILSIHCNGLGSPAARGAAAYYFGHQGAVSERGRRLAQLAVDRVVEVTGTLNCRTHPSTTALLRESKAPAVLVEPGFLTHPEEGRALADPGYQRELASALVDALVEFLTGAREPVAA</sequence>
<evidence type="ECO:0000259" key="2">
    <source>
        <dbReference type="SMART" id="SM00646"/>
    </source>
</evidence>
<dbReference type="PANTHER" id="PTHR30404">
    <property type="entry name" value="N-ACETYLMURAMOYL-L-ALANINE AMIDASE"/>
    <property type="match status" value="1"/>
</dbReference>
<dbReference type="Pfam" id="PF01520">
    <property type="entry name" value="Amidase_3"/>
    <property type="match status" value="1"/>
</dbReference>
<keyword evidence="1" id="KW-0378">Hydrolase</keyword>
<dbReference type="SMART" id="SM00646">
    <property type="entry name" value="Ami_3"/>
    <property type="match status" value="1"/>
</dbReference>
<dbReference type="Proteomes" id="UP000650511">
    <property type="component" value="Unassembled WGS sequence"/>
</dbReference>
<evidence type="ECO:0000256" key="1">
    <source>
        <dbReference type="ARBA" id="ARBA00022801"/>
    </source>
</evidence>
<accession>A0A8J3A537</accession>
<dbReference type="Gene3D" id="1.10.101.10">
    <property type="entry name" value="PGBD-like superfamily/PGBD"/>
    <property type="match status" value="2"/>
</dbReference>
<dbReference type="GO" id="GO:0008745">
    <property type="term" value="F:N-acetylmuramoyl-L-alanine amidase activity"/>
    <property type="evidence" value="ECO:0007669"/>
    <property type="project" value="InterPro"/>
</dbReference>
<dbReference type="Pfam" id="PF01471">
    <property type="entry name" value="PG_binding_1"/>
    <property type="match status" value="2"/>
</dbReference>
<keyword evidence="4" id="KW-1185">Reference proteome</keyword>
<feature type="domain" description="MurNAc-LAA" evidence="2">
    <location>
        <begin position="234"/>
        <end position="348"/>
    </location>
</feature>
<dbReference type="InterPro" id="IPR036365">
    <property type="entry name" value="PGBD-like_sf"/>
</dbReference>
<dbReference type="SUPFAM" id="SSF53187">
    <property type="entry name" value="Zn-dependent exopeptidases"/>
    <property type="match status" value="1"/>
</dbReference>